<dbReference type="InParanoid" id="A0A0C3DVH4"/>
<dbReference type="AlphaFoldDB" id="A0A0C3DVH4"/>
<evidence type="ECO:0000313" key="2">
    <source>
        <dbReference type="EMBL" id="KIM60184.1"/>
    </source>
</evidence>
<feature type="region of interest" description="Disordered" evidence="1">
    <location>
        <begin position="75"/>
        <end position="117"/>
    </location>
</feature>
<evidence type="ECO:0000313" key="3">
    <source>
        <dbReference type="Proteomes" id="UP000053989"/>
    </source>
</evidence>
<dbReference type="Proteomes" id="UP000053989">
    <property type="component" value="Unassembled WGS sequence"/>
</dbReference>
<sequence>MVPCHHQFMLSWPPIPHPPLPSPISPIRGLDVDEASSSVPVVLPPGPMDIINIPANNTDKPDDTPVMDQSLAPIDTGLVLDGPPGDPASSGQPEVPISASDQPDVTMDTGGANIHMD</sequence>
<keyword evidence="3" id="KW-1185">Reference proteome</keyword>
<proteinExistence type="predicted"/>
<dbReference type="EMBL" id="KN822065">
    <property type="protein sequence ID" value="KIM60184.1"/>
    <property type="molecule type" value="Genomic_DNA"/>
</dbReference>
<organism evidence="2 3">
    <name type="scientific">Scleroderma citrinum Foug A</name>
    <dbReference type="NCBI Taxonomy" id="1036808"/>
    <lineage>
        <taxon>Eukaryota</taxon>
        <taxon>Fungi</taxon>
        <taxon>Dikarya</taxon>
        <taxon>Basidiomycota</taxon>
        <taxon>Agaricomycotina</taxon>
        <taxon>Agaricomycetes</taxon>
        <taxon>Agaricomycetidae</taxon>
        <taxon>Boletales</taxon>
        <taxon>Sclerodermatineae</taxon>
        <taxon>Sclerodermataceae</taxon>
        <taxon>Scleroderma</taxon>
    </lineage>
</organism>
<reference evidence="2 3" key="1">
    <citation type="submission" date="2014-04" db="EMBL/GenBank/DDBJ databases">
        <authorList>
            <consortium name="DOE Joint Genome Institute"/>
            <person name="Kuo A."/>
            <person name="Kohler A."/>
            <person name="Nagy L.G."/>
            <person name="Floudas D."/>
            <person name="Copeland A."/>
            <person name="Barry K.W."/>
            <person name="Cichocki N."/>
            <person name="Veneault-Fourrey C."/>
            <person name="LaButti K."/>
            <person name="Lindquist E.A."/>
            <person name="Lipzen A."/>
            <person name="Lundell T."/>
            <person name="Morin E."/>
            <person name="Murat C."/>
            <person name="Sun H."/>
            <person name="Tunlid A."/>
            <person name="Henrissat B."/>
            <person name="Grigoriev I.V."/>
            <person name="Hibbett D.S."/>
            <person name="Martin F."/>
            <person name="Nordberg H.P."/>
            <person name="Cantor M.N."/>
            <person name="Hua S.X."/>
        </authorList>
    </citation>
    <scope>NUCLEOTIDE SEQUENCE [LARGE SCALE GENOMIC DNA]</scope>
    <source>
        <strain evidence="2 3">Foug A</strain>
    </source>
</reference>
<reference evidence="3" key="2">
    <citation type="submission" date="2015-01" db="EMBL/GenBank/DDBJ databases">
        <title>Evolutionary Origins and Diversification of the Mycorrhizal Mutualists.</title>
        <authorList>
            <consortium name="DOE Joint Genome Institute"/>
            <consortium name="Mycorrhizal Genomics Consortium"/>
            <person name="Kohler A."/>
            <person name="Kuo A."/>
            <person name="Nagy L.G."/>
            <person name="Floudas D."/>
            <person name="Copeland A."/>
            <person name="Barry K.W."/>
            <person name="Cichocki N."/>
            <person name="Veneault-Fourrey C."/>
            <person name="LaButti K."/>
            <person name="Lindquist E.A."/>
            <person name="Lipzen A."/>
            <person name="Lundell T."/>
            <person name="Morin E."/>
            <person name="Murat C."/>
            <person name="Riley R."/>
            <person name="Ohm R."/>
            <person name="Sun H."/>
            <person name="Tunlid A."/>
            <person name="Henrissat B."/>
            <person name="Grigoriev I.V."/>
            <person name="Hibbett D.S."/>
            <person name="Martin F."/>
        </authorList>
    </citation>
    <scope>NUCLEOTIDE SEQUENCE [LARGE SCALE GENOMIC DNA]</scope>
    <source>
        <strain evidence="3">Foug A</strain>
    </source>
</reference>
<accession>A0A0C3DVH4</accession>
<gene>
    <name evidence="2" type="ORF">SCLCIDRAFT_26831</name>
</gene>
<evidence type="ECO:0000256" key="1">
    <source>
        <dbReference type="SAM" id="MobiDB-lite"/>
    </source>
</evidence>
<name>A0A0C3DVH4_9AGAM</name>
<protein>
    <submittedName>
        <fullName evidence="2">Uncharacterized protein</fullName>
    </submittedName>
</protein>
<dbReference type="HOGENOM" id="CLU_2086219_0_0_1"/>